<keyword evidence="4" id="KW-0804">Transcription</keyword>
<organism evidence="9 10">
    <name type="scientific">Rhodococcus tibetensis</name>
    <dbReference type="NCBI Taxonomy" id="2965064"/>
    <lineage>
        <taxon>Bacteria</taxon>
        <taxon>Bacillati</taxon>
        <taxon>Actinomycetota</taxon>
        <taxon>Actinomycetes</taxon>
        <taxon>Mycobacteriales</taxon>
        <taxon>Nocardiaceae</taxon>
        <taxon>Rhodococcus</taxon>
    </lineage>
</organism>
<dbReference type="CDD" id="cd00383">
    <property type="entry name" value="trans_reg_C"/>
    <property type="match status" value="1"/>
</dbReference>
<evidence type="ECO:0000256" key="4">
    <source>
        <dbReference type="ARBA" id="ARBA00023163"/>
    </source>
</evidence>
<dbReference type="Pfam" id="PF00486">
    <property type="entry name" value="Trans_reg_C"/>
    <property type="match status" value="1"/>
</dbReference>
<feature type="modified residue" description="4-aspartylphosphate" evidence="5">
    <location>
        <position position="71"/>
    </location>
</feature>
<dbReference type="SMART" id="SM00862">
    <property type="entry name" value="Trans_reg_C"/>
    <property type="match status" value="1"/>
</dbReference>
<evidence type="ECO:0000259" key="7">
    <source>
        <dbReference type="PROSITE" id="PS50110"/>
    </source>
</evidence>
<keyword evidence="3 6" id="KW-0238">DNA-binding</keyword>
<evidence type="ECO:0000313" key="9">
    <source>
        <dbReference type="EMBL" id="MCQ4118346.1"/>
    </source>
</evidence>
<dbReference type="InterPro" id="IPR039420">
    <property type="entry name" value="WalR-like"/>
</dbReference>
<keyword evidence="1 5" id="KW-0597">Phosphoprotein</keyword>
<feature type="domain" description="OmpR/PhoB-type" evidence="8">
    <location>
        <begin position="149"/>
        <end position="247"/>
    </location>
</feature>
<dbReference type="SUPFAM" id="SSF52172">
    <property type="entry name" value="CheY-like"/>
    <property type="match status" value="1"/>
</dbReference>
<dbReference type="PANTHER" id="PTHR48111">
    <property type="entry name" value="REGULATOR OF RPOS"/>
    <property type="match status" value="1"/>
</dbReference>
<keyword evidence="10" id="KW-1185">Reference proteome</keyword>
<dbReference type="PANTHER" id="PTHR48111:SF4">
    <property type="entry name" value="DNA-BINDING DUAL TRANSCRIPTIONAL REGULATOR OMPR"/>
    <property type="match status" value="1"/>
</dbReference>
<dbReference type="Gene3D" id="6.10.250.690">
    <property type="match status" value="1"/>
</dbReference>
<accession>A0ABT1Q7Z8</accession>
<evidence type="ECO:0000313" key="10">
    <source>
        <dbReference type="Proteomes" id="UP001524501"/>
    </source>
</evidence>
<evidence type="ECO:0000256" key="1">
    <source>
        <dbReference type="ARBA" id="ARBA00022553"/>
    </source>
</evidence>
<evidence type="ECO:0000256" key="5">
    <source>
        <dbReference type="PROSITE-ProRule" id="PRU00169"/>
    </source>
</evidence>
<dbReference type="Proteomes" id="UP001524501">
    <property type="component" value="Unassembled WGS sequence"/>
</dbReference>
<evidence type="ECO:0000256" key="6">
    <source>
        <dbReference type="PROSITE-ProRule" id="PRU01091"/>
    </source>
</evidence>
<evidence type="ECO:0000256" key="3">
    <source>
        <dbReference type="ARBA" id="ARBA00023125"/>
    </source>
</evidence>
<gene>
    <name evidence="9" type="ORF">NOF53_03985</name>
</gene>
<dbReference type="InterPro" id="IPR036388">
    <property type="entry name" value="WH-like_DNA-bd_sf"/>
</dbReference>
<dbReference type="Pfam" id="PF00072">
    <property type="entry name" value="Response_reg"/>
    <property type="match status" value="1"/>
</dbReference>
<evidence type="ECO:0000256" key="2">
    <source>
        <dbReference type="ARBA" id="ARBA00023015"/>
    </source>
</evidence>
<dbReference type="InterPro" id="IPR001789">
    <property type="entry name" value="Sig_transdc_resp-reg_receiver"/>
</dbReference>
<evidence type="ECO:0000259" key="8">
    <source>
        <dbReference type="PROSITE" id="PS51755"/>
    </source>
</evidence>
<dbReference type="RefSeq" id="WP_255965739.1">
    <property type="nucleotide sequence ID" value="NZ_JANFQF010000002.1"/>
</dbReference>
<dbReference type="EMBL" id="JANFQF010000002">
    <property type="protein sequence ID" value="MCQ4118346.1"/>
    <property type="molecule type" value="Genomic_DNA"/>
</dbReference>
<dbReference type="SMART" id="SM00448">
    <property type="entry name" value="REC"/>
    <property type="match status" value="1"/>
</dbReference>
<reference evidence="9 10" key="1">
    <citation type="submission" date="2022-07" db="EMBL/GenBank/DDBJ databases">
        <title>Degradation activity of malathion, p-nitrophenol and potential low-temperature adaptation strategy of Rhodococcus sp. FXJ9.536.</title>
        <authorList>
            <person name="Huang J."/>
            <person name="Huang Y."/>
        </authorList>
    </citation>
    <scope>NUCLEOTIDE SEQUENCE [LARGE SCALE GENOMIC DNA]</scope>
    <source>
        <strain evidence="9 10">FXJ9.536</strain>
    </source>
</reference>
<dbReference type="PROSITE" id="PS51755">
    <property type="entry name" value="OMPR_PHOB"/>
    <property type="match status" value="1"/>
</dbReference>
<dbReference type="InterPro" id="IPR011006">
    <property type="entry name" value="CheY-like_superfamily"/>
</dbReference>
<sequence length="252" mass="27825">MNTSPYGDPDRAATTQCLSGRRILIVDDDDGIRTVVRWQLKDAGFDVTEANDGASALQIMSREVPSLIVLDLSLQAVGGLDVLRAIRGGRAGIPREVPVIILSGRSGEADRIIGLDLGADDYLVKPFSPGELAARVRSLLRRAGYFTASEVLTVGPMQIEVTSREVTIGGERVELTAKEFDLLSFLATHPRQVFTRHQLLETVWQTAEWLGEATVTEHIHRLRNKLGKEFVAPVIRTVRGVGYQFDVLPRRR</sequence>
<keyword evidence="2" id="KW-0805">Transcription regulation</keyword>
<comment type="caution">
    <text evidence="9">The sequence shown here is derived from an EMBL/GenBank/DDBJ whole genome shotgun (WGS) entry which is preliminary data.</text>
</comment>
<dbReference type="Gene3D" id="3.40.50.2300">
    <property type="match status" value="1"/>
</dbReference>
<protein>
    <submittedName>
        <fullName evidence="9">Response regulator transcription factor</fullName>
    </submittedName>
</protein>
<dbReference type="InterPro" id="IPR001867">
    <property type="entry name" value="OmpR/PhoB-type_DNA-bd"/>
</dbReference>
<dbReference type="Gene3D" id="1.10.10.10">
    <property type="entry name" value="Winged helix-like DNA-binding domain superfamily/Winged helix DNA-binding domain"/>
    <property type="match status" value="1"/>
</dbReference>
<feature type="domain" description="Response regulatory" evidence="7">
    <location>
        <begin position="22"/>
        <end position="140"/>
    </location>
</feature>
<dbReference type="PROSITE" id="PS50110">
    <property type="entry name" value="RESPONSE_REGULATORY"/>
    <property type="match status" value="1"/>
</dbReference>
<name>A0ABT1Q7Z8_9NOCA</name>
<proteinExistence type="predicted"/>
<feature type="DNA-binding region" description="OmpR/PhoB-type" evidence="6">
    <location>
        <begin position="149"/>
        <end position="247"/>
    </location>
</feature>